<comment type="caution">
    <text evidence="2">The sequence shown here is derived from an EMBL/GenBank/DDBJ whole genome shotgun (WGS) entry which is preliminary data.</text>
</comment>
<accession>A0ABU4HW23</accession>
<protein>
    <submittedName>
        <fullName evidence="2">Class I SAM-dependent methyltransferase</fullName>
        <ecNumber evidence="2">2.1.-.-</ecNumber>
    </submittedName>
</protein>
<sequence>MGRALYDEIGGGYVSRRQPDPTIAAAIDAALGDARSVLNVGAGTGSYEPVDRDVVAVEPSAVMIDQRPADAAPAIQASADALPFADDSFDAAMAIFSDHHWPDRDAGLRELRRVARRRVVIVNADPGEAERFWLTTDYLPGFLRLIPARHRTPGTWEADLTHALGQLRRIPLPIPHDCADGFYGAYWRRPERYLDPAARAAISVFSRLGDDEIADAMARLRDDLTSGRWNDRHANLLDRPALDLGYAILVADASAATTHQQPRRVQ</sequence>
<reference evidence="2 3" key="2">
    <citation type="submission" date="2023-10" db="EMBL/GenBank/DDBJ databases">
        <authorList>
            <person name="Han X.F."/>
        </authorList>
    </citation>
    <scope>NUCLEOTIDE SEQUENCE [LARGE SCALE GENOMIC DNA]</scope>
    <source>
        <strain evidence="2 3">KCTC 39840</strain>
    </source>
</reference>
<dbReference type="Proteomes" id="UP001284601">
    <property type="component" value="Unassembled WGS sequence"/>
</dbReference>
<dbReference type="GO" id="GO:0008168">
    <property type="term" value="F:methyltransferase activity"/>
    <property type="evidence" value="ECO:0007669"/>
    <property type="project" value="UniProtKB-KW"/>
</dbReference>
<keyword evidence="2" id="KW-0808">Transferase</keyword>
<evidence type="ECO:0000259" key="1">
    <source>
        <dbReference type="Pfam" id="PF08241"/>
    </source>
</evidence>
<reference evidence="3" key="1">
    <citation type="submission" date="2023-07" db="EMBL/GenBank/DDBJ databases">
        <title>Conexibacter stalactiti sp. nov., isolated from stalactites in a lava cave and emended description of the genus Conexibacter.</title>
        <authorList>
            <person name="Lee S.D."/>
        </authorList>
    </citation>
    <scope>NUCLEOTIDE SEQUENCE [LARGE SCALE GENOMIC DNA]</scope>
    <source>
        <strain evidence="3">KCTC 39840</strain>
    </source>
</reference>
<evidence type="ECO:0000313" key="2">
    <source>
        <dbReference type="EMBL" id="MDW5596269.1"/>
    </source>
</evidence>
<dbReference type="EC" id="2.1.-.-" evidence="2"/>
<keyword evidence="2" id="KW-0489">Methyltransferase</keyword>
<dbReference type="PANTHER" id="PTHR43591">
    <property type="entry name" value="METHYLTRANSFERASE"/>
    <property type="match status" value="1"/>
</dbReference>
<dbReference type="Pfam" id="PF08241">
    <property type="entry name" value="Methyltransf_11"/>
    <property type="match status" value="1"/>
</dbReference>
<dbReference type="Gene3D" id="3.40.50.150">
    <property type="entry name" value="Vaccinia Virus protein VP39"/>
    <property type="match status" value="1"/>
</dbReference>
<feature type="domain" description="Methyltransferase type 11" evidence="1">
    <location>
        <begin position="38"/>
        <end position="118"/>
    </location>
</feature>
<dbReference type="InterPro" id="IPR013216">
    <property type="entry name" value="Methyltransf_11"/>
</dbReference>
<dbReference type="EMBL" id="JAWSTH010000051">
    <property type="protein sequence ID" value="MDW5596269.1"/>
    <property type="molecule type" value="Genomic_DNA"/>
</dbReference>
<dbReference type="InterPro" id="IPR029063">
    <property type="entry name" value="SAM-dependent_MTases_sf"/>
</dbReference>
<dbReference type="PANTHER" id="PTHR43591:SF24">
    <property type="entry name" value="2-METHOXY-6-POLYPRENYL-1,4-BENZOQUINOL METHYLASE, MITOCHONDRIAL"/>
    <property type="match status" value="1"/>
</dbReference>
<evidence type="ECO:0000313" key="3">
    <source>
        <dbReference type="Proteomes" id="UP001284601"/>
    </source>
</evidence>
<gene>
    <name evidence="2" type="ORF">R7226_18110</name>
</gene>
<name>A0ABU4HW23_9ACTN</name>
<proteinExistence type="predicted"/>
<dbReference type="RefSeq" id="WP_318598651.1">
    <property type="nucleotide sequence ID" value="NZ_JAWSTH010000051.1"/>
</dbReference>
<keyword evidence="3" id="KW-1185">Reference proteome</keyword>
<dbReference type="CDD" id="cd02440">
    <property type="entry name" value="AdoMet_MTases"/>
    <property type="match status" value="1"/>
</dbReference>
<dbReference type="SUPFAM" id="SSF53335">
    <property type="entry name" value="S-adenosyl-L-methionine-dependent methyltransferases"/>
    <property type="match status" value="1"/>
</dbReference>
<organism evidence="2 3">
    <name type="scientific">Conexibacter stalactiti</name>
    <dbReference type="NCBI Taxonomy" id="1940611"/>
    <lineage>
        <taxon>Bacteria</taxon>
        <taxon>Bacillati</taxon>
        <taxon>Actinomycetota</taxon>
        <taxon>Thermoleophilia</taxon>
        <taxon>Solirubrobacterales</taxon>
        <taxon>Conexibacteraceae</taxon>
        <taxon>Conexibacter</taxon>
    </lineage>
</organism>
<dbReference type="GO" id="GO:0032259">
    <property type="term" value="P:methylation"/>
    <property type="evidence" value="ECO:0007669"/>
    <property type="project" value="UniProtKB-KW"/>
</dbReference>